<dbReference type="Pfam" id="PF03178">
    <property type="entry name" value="CPSF_A"/>
    <property type="match status" value="1"/>
</dbReference>
<dbReference type="InterPro" id="IPR058543">
    <property type="entry name" value="Beta-prop_RSE1/DDB1/CPSF1_2nd"/>
</dbReference>
<dbReference type="PANTHER" id="PTHR10644">
    <property type="entry name" value="DNA REPAIR/RNA PROCESSING CPSF FAMILY"/>
    <property type="match status" value="1"/>
</dbReference>
<dbReference type="InterPro" id="IPR018846">
    <property type="entry name" value="Beta-prop_RSE1/DDB1/CPSF1_1st"/>
</dbReference>
<dbReference type="GO" id="GO:0003676">
    <property type="term" value="F:nucleic acid binding"/>
    <property type="evidence" value="ECO:0007669"/>
    <property type="project" value="InterPro"/>
</dbReference>
<evidence type="ECO:0000313" key="7">
    <source>
        <dbReference type="EMBL" id="SCW02719.1"/>
    </source>
</evidence>
<protein>
    <submittedName>
        <fullName evidence="7">LAFE_0F12772g1_1</fullName>
    </submittedName>
</protein>
<keyword evidence="3" id="KW-0539">Nucleus</keyword>
<dbReference type="OrthoDB" id="6109at2759"/>
<proteinExistence type="predicted"/>
<dbReference type="Pfam" id="PF10433">
    <property type="entry name" value="Beta-prop_RSE1_1st"/>
    <property type="match status" value="1"/>
</dbReference>
<evidence type="ECO:0000256" key="1">
    <source>
        <dbReference type="ARBA" id="ARBA00004123"/>
    </source>
</evidence>
<reference evidence="8" key="1">
    <citation type="submission" date="2016-03" db="EMBL/GenBank/DDBJ databases">
        <authorList>
            <person name="Devillers H."/>
        </authorList>
    </citation>
    <scope>NUCLEOTIDE SEQUENCE [LARGE SCALE GENOMIC DNA]</scope>
</reference>
<name>A0A1G4MFR4_LACFM</name>
<accession>A0A1G4MFR4</accession>
<feature type="domain" description="RSE1/DDB1/CPSF1 first beta-propeller" evidence="5">
    <location>
        <begin position="13"/>
        <end position="410"/>
    </location>
</feature>
<evidence type="ECO:0000259" key="4">
    <source>
        <dbReference type="Pfam" id="PF03178"/>
    </source>
</evidence>
<keyword evidence="2" id="KW-0507">mRNA processing</keyword>
<comment type="subcellular location">
    <subcellularLocation>
        <location evidence="1">Nucleus</location>
    </subcellularLocation>
</comment>
<dbReference type="STRING" id="4955.A0A1G4MFR4"/>
<dbReference type="InterPro" id="IPR015943">
    <property type="entry name" value="WD40/YVTN_repeat-like_dom_sf"/>
</dbReference>
<dbReference type="GO" id="GO:0006397">
    <property type="term" value="P:mRNA processing"/>
    <property type="evidence" value="ECO:0007669"/>
    <property type="project" value="UniProtKB-KW"/>
</dbReference>
<organism evidence="7 8">
    <name type="scientific">Lachancea fermentati</name>
    <name type="common">Zygosaccharomyces fermentati</name>
    <dbReference type="NCBI Taxonomy" id="4955"/>
    <lineage>
        <taxon>Eukaryota</taxon>
        <taxon>Fungi</taxon>
        <taxon>Dikarya</taxon>
        <taxon>Ascomycota</taxon>
        <taxon>Saccharomycotina</taxon>
        <taxon>Saccharomycetes</taxon>
        <taxon>Saccharomycetales</taxon>
        <taxon>Saccharomycetaceae</taxon>
        <taxon>Lachancea</taxon>
    </lineage>
</organism>
<dbReference type="Pfam" id="PF23726">
    <property type="entry name" value="Beta-prop_RSE1_2nd"/>
    <property type="match status" value="1"/>
</dbReference>
<feature type="domain" description="RSE1/DDB1/CPSF1 C-terminal" evidence="4">
    <location>
        <begin position="941"/>
        <end position="1269"/>
    </location>
</feature>
<feature type="domain" description="RSE1/DDB1/CPSF1 second beta-propeller" evidence="6">
    <location>
        <begin position="515"/>
        <end position="868"/>
    </location>
</feature>
<dbReference type="EMBL" id="LT598490">
    <property type="protein sequence ID" value="SCW02719.1"/>
    <property type="molecule type" value="Genomic_DNA"/>
</dbReference>
<dbReference type="OMA" id="PMTKFKL"/>
<evidence type="ECO:0000259" key="6">
    <source>
        <dbReference type="Pfam" id="PF23726"/>
    </source>
</evidence>
<dbReference type="Proteomes" id="UP000190831">
    <property type="component" value="Chromosome F"/>
</dbReference>
<evidence type="ECO:0000259" key="5">
    <source>
        <dbReference type="Pfam" id="PF10433"/>
    </source>
</evidence>
<sequence>MNIYDDVIDATQVSNAVVGNFTTHQYSELLISRTNLLSIYKVSKGKLILKHEFKLHGAIVDMALVPQADGELDCLILSTGKAKLSIVRFNVNMPIQLETLSLHYYEAEFEKRSIIKLAKTSKLRVDPQRRCVILFNNDCLAVLYLKDEDEDDEQEEIYHQDKKQKVTDKETGPYSRSVIISATGLNSGIKNVIDINFLNSFNRPTIAVLYQPRLAWCGNEKVGGENTTRLLTLTLNENKNTTIFELQGLPFDTHTIIPLSNSIVLVGVNELINVDNTGALQAFIQLNAFSSKNLATRRIDNSSLNVMFSDPVVWTSKMVAKDRELLLTVDHSGEMYCVSLQSEGRLLIDFCLTKVPIVNSTFKSNSIPTCIVPVNSQLSLKDSQLFFGFLSGDALLVKINNLQSIFDTQHTQTVDIKADEDEEYEDLYGDEESNSNSKKGDQKVVVETIAPFDNEVTDRLMNIGPITSLTVGKVSSLQRNVEGLPNPNMNEYSIITTSGNGSGSHLAVVQPSVQPTVQQVFKFTSVTQIWNLKIRNKDKYLVTTDSGAEKSDVFEINRKFTLLKPKHFKRNMTTVEIAIIGGGKRIVQVTTKAVYLLNLGFKKLMTISFDFEVVHVSVLDPFILLTNSKGEIKIYELESKHRKKLVKVKLPMALEEMIITSGVILKSSICNKFIVGLEDSSAEQLLFTFVTADNQIIFFPKEHHDRIFQLNGVDQLNEMLFISTYQLPEEINPDPSIKQVMINMLGRDKKEEFLTILTFGGEIYMYKKIGSRFFKSSCCNDLLITGAPDNAYAKGVSSIERTACYVQACNGYSVILVTGNVPYIIVKEDFSSPKIYRFTNIPLVSLSPWGKNSVLCVDDIKNARIVTLDLSCSYGNRLPLKRIIIEDALNEFETLNNITYHEKSEMYIVSYTKEIPYEALSEEGDRLVGYKDGVPHAKGFKSGILLLNPITWNIIDKAEYEKNSLINDMKSMILQLNSRTKRKREYVVIGNTFVRDEDIGTMGSLYLYDITEVVPEPGKPDTNFKLKQIFHEEFRGAVSSVCEISGRFLISESQKVLVRDVQEDNSVVPVAFLDVPVFVTDSKSFGNLLLIGDAMQGFQFIGFDAEPYRMISLGRSVTKLETMCVEFLVNNGDVFFLVSDRENILHVLKYAPDEPNSLSGQKLVHFTSFNLLAANTCMKLLPKNREFPTTGASQSFQVIGAQTDGSIFKVVPLTEASYRRLYVVQQHLIDKEIQPCGLNPKMERLQNEYYQLGHLMRPLLDFTVIKTFGNLPINKRKQLASKAGRQAHFDIWRDLIEVEYSLRSLAK</sequence>
<keyword evidence="8" id="KW-1185">Reference proteome</keyword>
<gene>
    <name evidence="7" type="ORF">LAFE_0F12772G</name>
</gene>
<evidence type="ECO:0000256" key="2">
    <source>
        <dbReference type="ARBA" id="ARBA00022664"/>
    </source>
</evidence>
<evidence type="ECO:0000313" key="8">
    <source>
        <dbReference type="Proteomes" id="UP000190831"/>
    </source>
</evidence>
<evidence type="ECO:0000256" key="3">
    <source>
        <dbReference type="ARBA" id="ARBA00023242"/>
    </source>
</evidence>
<dbReference type="InterPro" id="IPR050358">
    <property type="entry name" value="RSE1/DDB1/CFT1"/>
</dbReference>
<dbReference type="InterPro" id="IPR004871">
    <property type="entry name" value="RSE1/DDB1/CPSF1_C"/>
</dbReference>
<dbReference type="Gene3D" id="2.130.10.10">
    <property type="entry name" value="YVTN repeat-like/Quinoprotein amine dehydrogenase"/>
    <property type="match status" value="3"/>
</dbReference>
<dbReference type="GO" id="GO:0005634">
    <property type="term" value="C:nucleus"/>
    <property type="evidence" value="ECO:0007669"/>
    <property type="project" value="UniProtKB-SubCell"/>
</dbReference>